<evidence type="ECO:0000259" key="1">
    <source>
        <dbReference type="Pfam" id="PF13470"/>
    </source>
</evidence>
<gene>
    <name evidence="2" type="ORF">SAMN06265379_103106</name>
</gene>
<reference evidence="2 3" key="1">
    <citation type="submission" date="2017-05" db="EMBL/GenBank/DDBJ databases">
        <authorList>
            <person name="Varghese N."/>
            <person name="Submissions S."/>
        </authorList>
    </citation>
    <scope>NUCLEOTIDE SEQUENCE [LARGE SCALE GENOMIC DNA]</scope>
    <source>
        <strain evidence="2 3">DSM 27040</strain>
    </source>
</reference>
<protein>
    <submittedName>
        <fullName evidence="2">PIN domain-containing protein</fullName>
    </submittedName>
</protein>
<feature type="domain" description="PIN" evidence="1">
    <location>
        <begin position="4"/>
        <end position="117"/>
    </location>
</feature>
<dbReference type="Gene3D" id="3.40.50.1010">
    <property type="entry name" value="5'-nuclease"/>
    <property type="match status" value="1"/>
</dbReference>
<dbReference type="EMBL" id="FXTB01000003">
    <property type="protein sequence ID" value="SMO58377.1"/>
    <property type="molecule type" value="Genomic_DNA"/>
</dbReference>
<sequence>MKKLFVDTNIVIDLLSRREPFFEEAATLFSLADKKRIELTISSLTIANTSYVLLRQMDSNKAKSILRKLRLIVKILPLDDKIVGLALNDETFSDFEDGLQYFTAIENIQELIITRNLRDFKNSKLPTMTAKQFIETLD</sequence>
<keyword evidence="3" id="KW-1185">Reference proteome</keyword>
<dbReference type="Proteomes" id="UP000319040">
    <property type="component" value="Unassembled WGS sequence"/>
</dbReference>
<dbReference type="SUPFAM" id="SSF88723">
    <property type="entry name" value="PIN domain-like"/>
    <property type="match status" value="1"/>
</dbReference>
<proteinExistence type="predicted"/>
<organism evidence="2 3">
    <name type="scientific">Saccharicrinis carchari</name>
    <dbReference type="NCBI Taxonomy" id="1168039"/>
    <lineage>
        <taxon>Bacteria</taxon>
        <taxon>Pseudomonadati</taxon>
        <taxon>Bacteroidota</taxon>
        <taxon>Bacteroidia</taxon>
        <taxon>Marinilabiliales</taxon>
        <taxon>Marinilabiliaceae</taxon>
        <taxon>Saccharicrinis</taxon>
    </lineage>
</organism>
<dbReference type="Pfam" id="PF13470">
    <property type="entry name" value="PIN_3"/>
    <property type="match status" value="1"/>
</dbReference>
<dbReference type="AlphaFoldDB" id="A0A521CG07"/>
<dbReference type="OrthoDB" id="1148871at2"/>
<evidence type="ECO:0000313" key="2">
    <source>
        <dbReference type="EMBL" id="SMO58377.1"/>
    </source>
</evidence>
<dbReference type="CDD" id="cd09854">
    <property type="entry name" value="PIN_VapC-like"/>
    <property type="match status" value="1"/>
</dbReference>
<dbReference type="InterPro" id="IPR029060">
    <property type="entry name" value="PIN-like_dom_sf"/>
</dbReference>
<accession>A0A521CG07</accession>
<dbReference type="InterPro" id="IPR002716">
    <property type="entry name" value="PIN_dom"/>
</dbReference>
<name>A0A521CG07_SACCC</name>
<dbReference type="RefSeq" id="WP_142532826.1">
    <property type="nucleotide sequence ID" value="NZ_FXTB01000003.1"/>
</dbReference>
<evidence type="ECO:0000313" key="3">
    <source>
        <dbReference type="Proteomes" id="UP000319040"/>
    </source>
</evidence>